<evidence type="ECO:0000256" key="6">
    <source>
        <dbReference type="ARBA" id="ARBA00022723"/>
    </source>
</evidence>
<dbReference type="InterPro" id="IPR036922">
    <property type="entry name" value="Rieske_2Fe-2S_sf"/>
</dbReference>
<dbReference type="Gene3D" id="2.102.10.10">
    <property type="entry name" value="Rieske [2Fe-2S] iron-sulphur domain"/>
    <property type="match status" value="1"/>
</dbReference>
<reference evidence="18 19" key="1">
    <citation type="submission" date="2019-11" db="EMBL/GenBank/DDBJ databases">
        <authorList>
            <person name="Holert J."/>
        </authorList>
    </citation>
    <scope>NUCLEOTIDE SEQUENCE [LARGE SCALE GENOMIC DNA]</scope>
    <source>
        <strain evidence="18">SB11_3</strain>
    </source>
</reference>
<keyword evidence="9" id="KW-0408">Iron</keyword>
<dbReference type="GO" id="GO:0004497">
    <property type="term" value="F:monooxygenase activity"/>
    <property type="evidence" value="ECO:0007669"/>
    <property type="project" value="UniProtKB-KW"/>
</dbReference>
<comment type="pathway">
    <text evidence="3">Hormone biosynthesis.</text>
</comment>
<keyword evidence="10" id="KW-0411">Iron-sulfur</keyword>
<evidence type="ECO:0000256" key="10">
    <source>
        <dbReference type="ARBA" id="ARBA00023014"/>
    </source>
</evidence>
<evidence type="ECO:0000259" key="17">
    <source>
        <dbReference type="PROSITE" id="PS51296"/>
    </source>
</evidence>
<keyword evidence="7" id="KW-1133">Transmembrane helix</keyword>
<name>A0A5S9QYG9_9GAMM</name>
<evidence type="ECO:0000256" key="11">
    <source>
        <dbReference type="ARBA" id="ARBA00023136"/>
    </source>
</evidence>
<proteinExistence type="inferred from homology"/>
<evidence type="ECO:0000256" key="2">
    <source>
        <dbReference type="ARBA" id="ARBA00004370"/>
    </source>
</evidence>
<dbReference type="GO" id="GO:0046872">
    <property type="term" value="F:metal ion binding"/>
    <property type="evidence" value="ECO:0007669"/>
    <property type="project" value="UniProtKB-KW"/>
</dbReference>
<dbReference type="SUPFAM" id="SSF50022">
    <property type="entry name" value="ISP domain"/>
    <property type="match status" value="1"/>
</dbReference>
<dbReference type="Proteomes" id="UP000441399">
    <property type="component" value="Unassembled WGS sequence"/>
</dbReference>
<evidence type="ECO:0000256" key="12">
    <source>
        <dbReference type="ARBA" id="ARBA00025712"/>
    </source>
</evidence>
<comment type="similarity">
    <text evidence="13">Belongs to the cholesterol 7-desaturase family.</text>
</comment>
<keyword evidence="11" id="KW-0472">Membrane</keyword>
<evidence type="ECO:0000313" key="19">
    <source>
        <dbReference type="Proteomes" id="UP000441399"/>
    </source>
</evidence>
<protein>
    <recommendedName>
        <fullName evidence="14">cholesterol 7-desaturase</fullName>
        <ecNumber evidence="14">1.14.19.21</ecNumber>
    </recommendedName>
</protein>
<evidence type="ECO:0000256" key="8">
    <source>
        <dbReference type="ARBA" id="ARBA00023002"/>
    </source>
</evidence>
<evidence type="ECO:0000256" key="15">
    <source>
        <dbReference type="ARBA" id="ARBA00047853"/>
    </source>
</evidence>
<dbReference type="GO" id="GO:0005737">
    <property type="term" value="C:cytoplasm"/>
    <property type="evidence" value="ECO:0007669"/>
    <property type="project" value="TreeGrafter"/>
</dbReference>
<dbReference type="GO" id="GO:0016020">
    <property type="term" value="C:membrane"/>
    <property type="evidence" value="ECO:0007669"/>
    <property type="project" value="UniProtKB-SubCell"/>
</dbReference>
<dbReference type="GO" id="GO:0008203">
    <property type="term" value="P:cholesterol metabolic process"/>
    <property type="evidence" value="ECO:0007669"/>
    <property type="project" value="InterPro"/>
</dbReference>
<keyword evidence="19" id="KW-1185">Reference proteome</keyword>
<comment type="subcellular location">
    <subcellularLocation>
        <location evidence="2">Membrane</location>
    </subcellularLocation>
</comment>
<dbReference type="PROSITE" id="PS51296">
    <property type="entry name" value="RIESKE"/>
    <property type="match status" value="1"/>
</dbReference>
<comment type="catalytic activity">
    <reaction evidence="16">
        <text>cholesterol + NADPH + O2 + H(+) = 7-dehydrocholesterol + NADP(+) + 2 H2O</text>
        <dbReference type="Rhea" id="RHEA:45024"/>
        <dbReference type="ChEBI" id="CHEBI:15377"/>
        <dbReference type="ChEBI" id="CHEBI:15378"/>
        <dbReference type="ChEBI" id="CHEBI:15379"/>
        <dbReference type="ChEBI" id="CHEBI:16113"/>
        <dbReference type="ChEBI" id="CHEBI:17759"/>
        <dbReference type="ChEBI" id="CHEBI:57783"/>
        <dbReference type="ChEBI" id="CHEBI:58349"/>
        <dbReference type="EC" id="1.14.19.21"/>
    </reaction>
    <physiologicalReaction direction="left-to-right" evidence="16">
        <dbReference type="Rhea" id="RHEA:45025"/>
    </physiologicalReaction>
</comment>
<comment type="cofactor">
    <cofactor evidence="1">
        <name>Fe cation</name>
        <dbReference type="ChEBI" id="CHEBI:24875"/>
    </cofactor>
</comment>
<evidence type="ECO:0000313" key="18">
    <source>
        <dbReference type="EMBL" id="CAA0125291.1"/>
    </source>
</evidence>
<dbReference type="InterPro" id="IPR045605">
    <property type="entry name" value="KshA-like_C"/>
</dbReference>
<dbReference type="Pfam" id="PF00355">
    <property type="entry name" value="Rieske"/>
    <property type="match status" value="1"/>
</dbReference>
<dbReference type="InterPro" id="IPR050584">
    <property type="entry name" value="Cholesterol_7-desaturase"/>
</dbReference>
<keyword evidence="6" id="KW-0479">Metal-binding</keyword>
<dbReference type="EC" id="1.14.19.21" evidence="14"/>
<dbReference type="PANTHER" id="PTHR21266">
    <property type="entry name" value="IRON-SULFUR DOMAIN CONTAINING PROTEIN"/>
    <property type="match status" value="1"/>
</dbReference>
<gene>
    <name evidence="18" type="primary">kshA_8</name>
    <name evidence="18" type="ORF">OPDIPICF_03427</name>
</gene>
<keyword evidence="8 18" id="KW-0560">Oxidoreductase</keyword>
<dbReference type="EMBL" id="CACSIO010000061">
    <property type="protein sequence ID" value="CAA0125291.1"/>
    <property type="molecule type" value="Genomic_DNA"/>
</dbReference>
<organism evidence="18 19">
    <name type="scientific">BD1-7 clade bacterium</name>
    <dbReference type="NCBI Taxonomy" id="2029982"/>
    <lineage>
        <taxon>Bacteria</taxon>
        <taxon>Pseudomonadati</taxon>
        <taxon>Pseudomonadota</taxon>
        <taxon>Gammaproteobacteria</taxon>
        <taxon>Cellvibrionales</taxon>
        <taxon>Spongiibacteraceae</taxon>
        <taxon>BD1-7 clade</taxon>
    </lineage>
</organism>
<dbReference type="Gene3D" id="3.90.380.10">
    <property type="entry name" value="Naphthalene 1,2-dioxygenase Alpha Subunit, Chain A, domain 1"/>
    <property type="match status" value="1"/>
</dbReference>
<evidence type="ECO:0000256" key="5">
    <source>
        <dbReference type="ARBA" id="ARBA00022714"/>
    </source>
</evidence>
<evidence type="ECO:0000256" key="14">
    <source>
        <dbReference type="ARBA" id="ARBA00026095"/>
    </source>
</evidence>
<dbReference type="Pfam" id="PF19298">
    <property type="entry name" value="KshA_C"/>
    <property type="match status" value="1"/>
</dbReference>
<dbReference type="GO" id="GO:0170056">
    <property type="term" value="F:cholesterol 7-desaturase [NAD(P)H] activity"/>
    <property type="evidence" value="ECO:0007669"/>
    <property type="project" value="UniProtKB-EC"/>
</dbReference>
<evidence type="ECO:0000256" key="4">
    <source>
        <dbReference type="ARBA" id="ARBA00022692"/>
    </source>
</evidence>
<keyword evidence="5" id="KW-0001">2Fe-2S</keyword>
<evidence type="ECO:0000256" key="3">
    <source>
        <dbReference type="ARBA" id="ARBA00004972"/>
    </source>
</evidence>
<accession>A0A5S9QYG9</accession>
<feature type="domain" description="Rieske" evidence="17">
    <location>
        <begin position="29"/>
        <end position="131"/>
    </location>
</feature>
<keyword evidence="18" id="KW-0503">Monooxygenase</keyword>
<keyword evidence="4" id="KW-0812">Transmembrane</keyword>
<comment type="catalytic activity">
    <reaction evidence="15">
        <text>cholesterol + NADH + O2 + H(+) = 7-dehydrocholesterol + NAD(+) + 2 H2O</text>
        <dbReference type="Rhea" id="RHEA:51644"/>
        <dbReference type="ChEBI" id="CHEBI:15377"/>
        <dbReference type="ChEBI" id="CHEBI:15378"/>
        <dbReference type="ChEBI" id="CHEBI:15379"/>
        <dbReference type="ChEBI" id="CHEBI:16113"/>
        <dbReference type="ChEBI" id="CHEBI:17759"/>
        <dbReference type="ChEBI" id="CHEBI:57540"/>
        <dbReference type="ChEBI" id="CHEBI:57945"/>
        <dbReference type="EC" id="1.14.19.21"/>
    </reaction>
    <physiologicalReaction direction="left-to-right" evidence="15">
        <dbReference type="Rhea" id="RHEA:51645"/>
    </physiologicalReaction>
</comment>
<evidence type="ECO:0000256" key="9">
    <source>
        <dbReference type="ARBA" id="ARBA00023004"/>
    </source>
</evidence>
<evidence type="ECO:0000256" key="16">
    <source>
        <dbReference type="ARBA" id="ARBA00049548"/>
    </source>
</evidence>
<evidence type="ECO:0000256" key="1">
    <source>
        <dbReference type="ARBA" id="ARBA00001962"/>
    </source>
</evidence>
<comment type="pathway">
    <text evidence="12">Steroid hormone biosynthesis; dafachronic acid biosynthesis.</text>
</comment>
<evidence type="ECO:0000256" key="13">
    <source>
        <dbReference type="ARBA" id="ARBA00025729"/>
    </source>
</evidence>
<dbReference type="OrthoDB" id="9769355at2"/>
<dbReference type="GO" id="GO:0051537">
    <property type="term" value="F:2 iron, 2 sulfur cluster binding"/>
    <property type="evidence" value="ECO:0007669"/>
    <property type="project" value="UniProtKB-KW"/>
</dbReference>
<sequence>MNSRVNILASDLDATDTKRHPFSSYPNGWYIIGTSADVKAGDVKTYRYFGQEIVVFRTKSGELSAVEPYCPHLGAHLGNGHVESETIVCPFHAWGFAADGRCEHIPYADRIPAKASLKPWHFREQGGLILLYWNRDGLAPSSNDAFPVPVEFSAESWSQAKTTTPLEVRTHVQELAENAFDLGHFSGLHGMGYPDVKIDDIDENSMHFTQKMDYRQGGIRLQYEVKLEQCGPNTAISRVTWGSIELILIVTNTPIDEEHIHIRTVVAIKNPASPLLREILFRYAFWYTRKELKKDVPIWESKRYHAKPMLCHADGPINTLRDWIQRYY</sequence>
<evidence type="ECO:0000256" key="7">
    <source>
        <dbReference type="ARBA" id="ARBA00022989"/>
    </source>
</evidence>
<dbReference type="CDD" id="cd03469">
    <property type="entry name" value="Rieske_RO_Alpha_N"/>
    <property type="match status" value="1"/>
</dbReference>
<dbReference type="InterPro" id="IPR017941">
    <property type="entry name" value="Rieske_2Fe-2S"/>
</dbReference>
<dbReference type="PANTHER" id="PTHR21266:SF32">
    <property type="entry name" value="CHOLESTEROL 7-DESATURASE NVD"/>
    <property type="match status" value="1"/>
</dbReference>
<dbReference type="AlphaFoldDB" id="A0A5S9QYG9"/>
<dbReference type="SUPFAM" id="SSF55961">
    <property type="entry name" value="Bet v1-like"/>
    <property type="match status" value="1"/>
</dbReference>